<dbReference type="Pfam" id="PF04542">
    <property type="entry name" value="Sigma70_r2"/>
    <property type="match status" value="1"/>
</dbReference>
<dbReference type="SUPFAM" id="SSF88659">
    <property type="entry name" value="Sigma3 and sigma4 domains of RNA polymerase sigma factors"/>
    <property type="match status" value="1"/>
</dbReference>
<evidence type="ECO:0000259" key="3">
    <source>
        <dbReference type="Pfam" id="PF20239"/>
    </source>
</evidence>
<dbReference type="SUPFAM" id="SSF88946">
    <property type="entry name" value="Sigma2 domain of RNA polymerase sigma factors"/>
    <property type="match status" value="1"/>
</dbReference>
<dbReference type="OrthoDB" id="9780299at2"/>
<keyword evidence="1" id="KW-0731">Sigma factor</keyword>
<dbReference type="Pfam" id="PF20239">
    <property type="entry name" value="DUF6596"/>
    <property type="match status" value="1"/>
</dbReference>
<dbReference type="InterPro" id="IPR013325">
    <property type="entry name" value="RNA_pol_sigma_r2"/>
</dbReference>
<feature type="domain" description="RNA polymerase sigma-70 region 2" evidence="2">
    <location>
        <begin position="15"/>
        <end position="82"/>
    </location>
</feature>
<feature type="domain" description="DUF6596" evidence="3">
    <location>
        <begin position="182"/>
        <end position="282"/>
    </location>
</feature>
<dbReference type="RefSeq" id="WP_072357986.1">
    <property type="nucleotide sequence ID" value="NZ_CP139972.1"/>
</dbReference>
<dbReference type="AlphaFoldDB" id="A0A1K1NEY9"/>
<dbReference type="Proteomes" id="UP000183788">
    <property type="component" value="Unassembled WGS sequence"/>
</dbReference>
<dbReference type="InterPro" id="IPR046531">
    <property type="entry name" value="DUF6596"/>
</dbReference>
<dbReference type="GO" id="GO:0006352">
    <property type="term" value="P:DNA-templated transcription initiation"/>
    <property type="evidence" value="ECO:0007669"/>
    <property type="project" value="InterPro"/>
</dbReference>
<dbReference type="PROSITE" id="PS01063">
    <property type="entry name" value="SIGMA70_ECF"/>
    <property type="match status" value="1"/>
</dbReference>
<dbReference type="PANTHER" id="PTHR47756:SF2">
    <property type="entry name" value="BLL6612 PROTEIN"/>
    <property type="match status" value="1"/>
</dbReference>
<proteinExistence type="inferred from homology"/>
<sequence>MSELHHQLQQEADYLYKQHFGRMVAFLLRFSKDIDLDTAEDLVQDTFAAALTHWEKQLPDKPVAWIYSVCRNKALNKLRDDKKMLRLHQAPEPEEAAINFSGDFPDDEQLRLLFACAHPDLAPKVQVVITLKYVVNFKVAAIAGSLGMTIDGADKLLLRARQKIKEEKILLVTPAREAMRQRLPIVHKIIYLIFNEGHTSAEGKVLLREELCEEALILTKAILDSQMGNIDTYALYALMLFNAARFKARFDDEGALLDLGEQDRSLWNQDLIRLGTHYFNMAKGKQLSSYHFEAYIAYLHSTASSFAGTDWKKIAQLYRHLLPNPFVELNYAIALYYAGERNSAFDILLALQRSAFMSNYYLLNATLGKLYMQEGDHAQAAVYYSKTLTQTRSAVELNYIRKMLSKLNL</sequence>
<evidence type="ECO:0000313" key="4">
    <source>
        <dbReference type="EMBL" id="SFW34018.1"/>
    </source>
</evidence>
<accession>A0A1K1NEY9</accession>
<reference evidence="5 7" key="2">
    <citation type="submission" date="2023-11" db="EMBL/GenBank/DDBJ databases">
        <title>MicrobeMod: A computational toolkit for identifying prokaryotic methylation and restriction-modification with nanopore sequencing.</title>
        <authorList>
            <person name="Crits-Christoph A."/>
            <person name="Kang S.C."/>
            <person name="Lee H."/>
            <person name="Ostrov N."/>
        </authorList>
    </citation>
    <scope>NUCLEOTIDE SEQUENCE [LARGE SCALE GENOMIC DNA]</scope>
    <source>
        <strain evidence="5 7">ATCC 23090</strain>
    </source>
</reference>
<evidence type="ECO:0000313" key="5">
    <source>
        <dbReference type="EMBL" id="WQG91112.1"/>
    </source>
</evidence>
<evidence type="ECO:0000313" key="6">
    <source>
        <dbReference type="Proteomes" id="UP000183788"/>
    </source>
</evidence>
<evidence type="ECO:0000259" key="2">
    <source>
        <dbReference type="Pfam" id="PF04542"/>
    </source>
</evidence>
<protein>
    <recommendedName>
        <fullName evidence="1">RNA polymerase sigma factor</fullName>
    </recommendedName>
</protein>
<dbReference type="Gene3D" id="1.10.1740.10">
    <property type="match status" value="1"/>
</dbReference>
<evidence type="ECO:0000313" key="7">
    <source>
        <dbReference type="Proteomes" id="UP001326715"/>
    </source>
</evidence>
<keyword evidence="1" id="KW-0238">DNA-binding</keyword>
<name>A0A1K1NEY9_9BACT</name>
<dbReference type="GO" id="GO:0016987">
    <property type="term" value="F:sigma factor activity"/>
    <property type="evidence" value="ECO:0007669"/>
    <property type="project" value="UniProtKB-KW"/>
</dbReference>
<organism evidence="4 6">
    <name type="scientific">Chitinophaga sancti</name>
    <dbReference type="NCBI Taxonomy" id="1004"/>
    <lineage>
        <taxon>Bacteria</taxon>
        <taxon>Pseudomonadati</taxon>
        <taxon>Bacteroidota</taxon>
        <taxon>Chitinophagia</taxon>
        <taxon>Chitinophagales</taxon>
        <taxon>Chitinophagaceae</taxon>
        <taxon>Chitinophaga</taxon>
    </lineage>
</organism>
<dbReference type="GO" id="GO:0003677">
    <property type="term" value="F:DNA binding"/>
    <property type="evidence" value="ECO:0007669"/>
    <property type="project" value="UniProtKB-KW"/>
</dbReference>
<dbReference type="InterPro" id="IPR014284">
    <property type="entry name" value="RNA_pol_sigma-70_dom"/>
</dbReference>
<keyword evidence="1" id="KW-0804">Transcription</keyword>
<dbReference type="EMBL" id="CP140154">
    <property type="protein sequence ID" value="WQG91112.1"/>
    <property type="molecule type" value="Genomic_DNA"/>
</dbReference>
<dbReference type="InterPro" id="IPR007627">
    <property type="entry name" value="RNA_pol_sigma70_r2"/>
</dbReference>
<evidence type="ECO:0000256" key="1">
    <source>
        <dbReference type="RuleBase" id="RU000716"/>
    </source>
</evidence>
<dbReference type="STRING" id="1004.SAMN05661012_01269"/>
<keyword evidence="7" id="KW-1185">Reference proteome</keyword>
<comment type="similarity">
    <text evidence="1">Belongs to the sigma-70 factor family. ECF subfamily.</text>
</comment>
<dbReference type="InterPro" id="IPR000838">
    <property type="entry name" value="RNA_pol_sigma70_ECF_CS"/>
</dbReference>
<reference evidence="4 6" key="1">
    <citation type="submission" date="2016-11" db="EMBL/GenBank/DDBJ databases">
        <authorList>
            <person name="Jaros S."/>
            <person name="Januszkiewicz K."/>
            <person name="Wedrychowicz H."/>
        </authorList>
    </citation>
    <scope>NUCLEOTIDE SEQUENCE [LARGE SCALE GENOMIC DNA]</scope>
    <source>
        <strain evidence="4 6">DSM 784</strain>
    </source>
</reference>
<dbReference type="NCBIfam" id="TIGR02937">
    <property type="entry name" value="sigma70-ECF"/>
    <property type="match status" value="1"/>
</dbReference>
<dbReference type="InterPro" id="IPR013324">
    <property type="entry name" value="RNA_pol_sigma_r3/r4-like"/>
</dbReference>
<dbReference type="EMBL" id="FPIZ01000003">
    <property type="protein sequence ID" value="SFW34018.1"/>
    <property type="molecule type" value="Genomic_DNA"/>
</dbReference>
<dbReference type="PANTHER" id="PTHR47756">
    <property type="entry name" value="BLL6612 PROTEIN-RELATED"/>
    <property type="match status" value="1"/>
</dbReference>
<dbReference type="Proteomes" id="UP001326715">
    <property type="component" value="Chromosome"/>
</dbReference>
<keyword evidence="1" id="KW-0805">Transcription regulation</keyword>
<gene>
    <name evidence="4" type="ORF">SAMN05661012_01269</name>
    <name evidence="5" type="ORF">SR876_06350</name>
</gene>